<dbReference type="InterPro" id="IPR031142">
    <property type="entry name" value="SPX_prot"/>
</dbReference>
<protein>
    <submittedName>
        <fullName evidence="2">SPX domain-containing protein</fullName>
    </submittedName>
</protein>
<dbReference type="GO" id="GO:0016036">
    <property type="term" value="P:cellular response to phosphate starvation"/>
    <property type="evidence" value="ECO:0007669"/>
    <property type="project" value="InterPro"/>
</dbReference>
<dbReference type="EMBL" id="BKCP01004616">
    <property type="protein sequence ID" value="GER32585.1"/>
    <property type="molecule type" value="Genomic_DNA"/>
</dbReference>
<dbReference type="InterPro" id="IPR004331">
    <property type="entry name" value="SPX_dom"/>
</dbReference>
<dbReference type="PANTHER" id="PTHR45978">
    <property type="entry name" value="SPX DOMAIN-CONTAINING PROTEIN 3"/>
    <property type="match status" value="1"/>
</dbReference>
<dbReference type="AlphaFoldDB" id="A0A5A7PI98"/>
<reference evidence="3" key="1">
    <citation type="journal article" date="2019" name="Curr. Biol.">
        <title>Genome Sequence of Striga asiatica Provides Insight into the Evolution of Plant Parasitism.</title>
        <authorList>
            <person name="Yoshida S."/>
            <person name="Kim S."/>
            <person name="Wafula E.K."/>
            <person name="Tanskanen J."/>
            <person name="Kim Y.M."/>
            <person name="Honaas L."/>
            <person name="Yang Z."/>
            <person name="Spallek T."/>
            <person name="Conn C.E."/>
            <person name="Ichihashi Y."/>
            <person name="Cheong K."/>
            <person name="Cui S."/>
            <person name="Der J.P."/>
            <person name="Gundlach H."/>
            <person name="Jiao Y."/>
            <person name="Hori C."/>
            <person name="Ishida J.K."/>
            <person name="Kasahara H."/>
            <person name="Kiba T."/>
            <person name="Kim M.S."/>
            <person name="Koo N."/>
            <person name="Laohavisit A."/>
            <person name="Lee Y.H."/>
            <person name="Lumba S."/>
            <person name="McCourt P."/>
            <person name="Mortimer J.C."/>
            <person name="Mutuku J.M."/>
            <person name="Nomura T."/>
            <person name="Sasaki-Sekimoto Y."/>
            <person name="Seto Y."/>
            <person name="Wang Y."/>
            <person name="Wakatake T."/>
            <person name="Sakakibara H."/>
            <person name="Demura T."/>
            <person name="Yamaguchi S."/>
            <person name="Yoneyama K."/>
            <person name="Manabe R.I."/>
            <person name="Nelson D.C."/>
            <person name="Schulman A.H."/>
            <person name="Timko M.P."/>
            <person name="dePamphilis C.W."/>
            <person name="Choi D."/>
            <person name="Shirasu K."/>
        </authorList>
    </citation>
    <scope>NUCLEOTIDE SEQUENCE [LARGE SCALE GENOMIC DNA]</scope>
    <source>
        <strain evidence="3">cv. UVA1</strain>
    </source>
</reference>
<dbReference type="OrthoDB" id="6493944at2759"/>
<evidence type="ECO:0000313" key="2">
    <source>
        <dbReference type="EMBL" id="GER32585.1"/>
    </source>
</evidence>
<organism evidence="2 3">
    <name type="scientific">Striga asiatica</name>
    <name type="common">Asiatic witchweed</name>
    <name type="synonym">Buchnera asiatica</name>
    <dbReference type="NCBI Taxonomy" id="4170"/>
    <lineage>
        <taxon>Eukaryota</taxon>
        <taxon>Viridiplantae</taxon>
        <taxon>Streptophyta</taxon>
        <taxon>Embryophyta</taxon>
        <taxon>Tracheophyta</taxon>
        <taxon>Spermatophyta</taxon>
        <taxon>Magnoliopsida</taxon>
        <taxon>eudicotyledons</taxon>
        <taxon>Gunneridae</taxon>
        <taxon>Pentapetalae</taxon>
        <taxon>asterids</taxon>
        <taxon>lamiids</taxon>
        <taxon>Lamiales</taxon>
        <taxon>Orobanchaceae</taxon>
        <taxon>Buchnereae</taxon>
        <taxon>Striga</taxon>
    </lineage>
</organism>
<dbReference type="Proteomes" id="UP000325081">
    <property type="component" value="Unassembled WGS sequence"/>
</dbReference>
<feature type="domain" description="SPX" evidence="1">
    <location>
        <begin position="1"/>
        <end position="182"/>
    </location>
</feature>
<proteinExistence type="predicted"/>
<keyword evidence="3" id="KW-1185">Reference proteome</keyword>
<evidence type="ECO:0000313" key="3">
    <source>
        <dbReference type="Proteomes" id="UP000325081"/>
    </source>
</evidence>
<dbReference type="PROSITE" id="PS51382">
    <property type="entry name" value="SPX"/>
    <property type="match status" value="1"/>
</dbReference>
<sequence length="300" mass="35110">MKFWKILRKLLDEMFPDWQDKFISYKDLKKELNSISPMDESARSVVDEGGERPTKMRRLLGDDQSGEWNVTKEMKDFVKLLEAEIKKFNGFFMDQEEEYIIKLKLLKDDIAEADNSKEELMKVGRKLVDFHGEMILLENYSALNYTGVYSITISYSYGKCLLKILKKYDKKSGDLIRLPFIQKVLHEPFFRTEVLNKLVKECEMMINRIFSRHEQLGPREAAYSDQPVEKDSQKLRVPEELSEIECMENMYLRLTVSALRTLKELRKGSSTVSMFSLPPMQGTEFDDFGKFSPAINQVAR</sequence>
<comment type="caution">
    <text evidence="2">The sequence shown here is derived from an EMBL/GenBank/DDBJ whole genome shotgun (WGS) entry which is preliminary data.</text>
</comment>
<gene>
    <name evidence="2" type="ORF">STAS_08658</name>
</gene>
<accession>A0A5A7PI98</accession>
<evidence type="ECO:0000259" key="1">
    <source>
        <dbReference type="PROSITE" id="PS51382"/>
    </source>
</evidence>
<dbReference type="PANTHER" id="PTHR45978:SF3">
    <property type="entry name" value="SPX DOMAIN-CONTAINING PROTEIN 1-LIKE"/>
    <property type="match status" value="1"/>
</dbReference>
<dbReference type="CDD" id="cd14481">
    <property type="entry name" value="SPX_AtSPX1_like"/>
    <property type="match status" value="1"/>
</dbReference>
<name>A0A5A7PI98_STRAF</name>